<feature type="compositionally biased region" description="Low complexity" evidence="1">
    <location>
        <begin position="208"/>
        <end position="226"/>
    </location>
</feature>
<organism evidence="2 3">
    <name type="scientific">Pseudopithomyces chartarum</name>
    <dbReference type="NCBI Taxonomy" id="1892770"/>
    <lineage>
        <taxon>Eukaryota</taxon>
        <taxon>Fungi</taxon>
        <taxon>Dikarya</taxon>
        <taxon>Ascomycota</taxon>
        <taxon>Pezizomycotina</taxon>
        <taxon>Dothideomycetes</taxon>
        <taxon>Pleosporomycetidae</taxon>
        <taxon>Pleosporales</taxon>
        <taxon>Massarineae</taxon>
        <taxon>Didymosphaeriaceae</taxon>
        <taxon>Pseudopithomyces</taxon>
    </lineage>
</organism>
<keyword evidence="3" id="KW-1185">Reference proteome</keyword>
<feature type="region of interest" description="Disordered" evidence="1">
    <location>
        <begin position="77"/>
        <end position="96"/>
    </location>
</feature>
<gene>
    <name evidence="2" type="ORF">GRF29_1g1236725</name>
</gene>
<evidence type="ECO:0000313" key="3">
    <source>
        <dbReference type="Proteomes" id="UP001280581"/>
    </source>
</evidence>
<evidence type="ECO:0000256" key="1">
    <source>
        <dbReference type="SAM" id="MobiDB-lite"/>
    </source>
</evidence>
<dbReference type="EMBL" id="WVTA01000001">
    <property type="protein sequence ID" value="KAK3216880.1"/>
    <property type="molecule type" value="Genomic_DNA"/>
</dbReference>
<feature type="compositionally biased region" description="Basic and acidic residues" evidence="1">
    <location>
        <begin position="170"/>
        <end position="186"/>
    </location>
</feature>
<feature type="compositionally biased region" description="Pro residues" evidence="1">
    <location>
        <begin position="121"/>
        <end position="137"/>
    </location>
</feature>
<reference evidence="2 3" key="1">
    <citation type="submission" date="2021-02" db="EMBL/GenBank/DDBJ databases">
        <title>Genome assembly of Pseudopithomyces chartarum.</title>
        <authorList>
            <person name="Jauregui R."/>
            <person name="Singh J."/>
            <person name="Voisey C."/>
        </authorList>
    </citation>
    <scope>NUCLEOTIDE SEQUENCE [LARGE SCALE GENOMIC DNA]</scope>
    <source>
        <strain evidence="2 3">AGR01</strain>
    </source>
</reference>
<dbReference type="Proteomes" id="UP001280581">
    <property type="component" value="Unassembled WGS sequence"/>
</dbReference>
<evidence type="ECO:0008006" key="4">
    <source>
        <dbReference type="Google" id="ProtNLM"/>
    </source>
</evidence>
<accession>A0AAN6M5M9</accession>
<feature type="region of interest" description="Disordered" evidence="1">
    <location>
        <begin position="16"/>
        <end position="70"/>
    </location>
</feature>
<protein>
    <recommendedName>
        <fullName evidence="4">WW domain-containing protein</fullName>
    </recommendedName>
</protein>
<evidence type="ECO:0000313" key="2">
    <source>
        <dbReference type="EMBL" id="KAK3216880.1"/>
    </source>
</evidence>
<dbReference type="AlphaFoldDB" id="A0AAN6M5M9"/>
<comment type="caution">
    <text evidence="2">The sequence shown here is derived from an EMBL/GenBank/DDBJ whole genome shotgun (WGS) entry which is preliminary data.</text>
</comment>
<proteinExistence type="predicted"/>
<name>A0AAN6M5M9_9PLEO</name>
<feature type="region of interest" description="Disordered" evidence="1">
    <location>
        <begin position="114"/>
        <end position="267"/>
    </location>
</feature>
<sequence>MTHRVGTACMRAVSADGFRSERKRKRDVTCEEKASVDHPSKGLQIHTPPTPHGGIRPPSGPPPPKLPEGWKAIWNGTVSLPPSLPPSPLLTNPSPSLDQYSTFFYVNIHTKRSQWDVPTSPAYPPGEEAPPSGPPPSYGNQAPTGAAAGTGEKAFGSNNPYGRPPDVSDDEKLARRLQEEEEERVRGHGGAAGGGAASSYYQGGGGAYPNPGGSSSSSTSPAVGYGDSAPPPQEKKKGLLGKLMGKASSHHGHQSRPQGYPTANAYGHQPVGYAQPMGGYGAPMGGGVLFFGVKAASPCDSTDD</sequence>
<feature type="compositionally biased region" description="Gly residues" evidence="1">
    <location>
        <begin position="188"/>
        <end position="207"/>
    </location>
</feature>
<feature type="compositionally biased region" description="Basic and acidic residues" evidence="1">
    <location>
        <begin position="27"/>
        <end position="40"/>
    </location>
</feature>